<organism evidence="1 2">
    <name type="scientific">Fragilariopsis cylindrus CCMP1102</name>
    <dbReference type="NCBI Taxonomy" id="635003"/>
    <lineage>
        <taxon>Eukaryota</taxon>
        <taxon>Sar</taxon>
        <taxon>Stramenopiles</taxon>
        <taxon>Ochrophyta</taxon>
        <taxon>Bacillariophyta</taxon>
        <taxon>Bacillariophyceae</taxon>
        <taxon>Bacillariophycidae</taxon>
        <taxon>Bacillariales</taxon>
        <taxon>Bacillariaceae</taxon>
        <taxon>Fragilariopsis</taxon>
    </lineage>
</organism>
<evidence type="ECO:0000313" key="2">
    <source>
        <dbReference type="Proteomes" id="UP000095751"/>
    </source>
</evidence>
<accession>A0A1E7EN51</accession>
<proteinExistence type="predicted"/>
<dbReference type="AlphaFoldDB" id="A0A1E7EN51"/>
<dbReference type="InParanoid" id="A0A1E7EN51"/>
<name>A0A1E7EN51_9STRA</name>
<dbReference type="EMBL" id="KV784386">
    <property type="protein sequence ID" value="OEU07360.1"/>
    <property type="molecule type" value="Genomic_DNA"/>
</dbReference>
<dbReference type="OrthoDB" id="47570at2759"/>
<protein>
    <submittedName>
        <fullName evidence="1">Uncharacterized protein</fullName>
    </submittedName>
</protein>
<keyword evidence="2" id="KW-1185">Reference proteome</keyword>
<dbReference type="KEGG" id="fcy:FRACYDRAFT_251165"/>
<dbReference type="Proteomes" id="UP000095751">
    <property type="component" value="Unassembled WGS sequence"/>
</dbReference>
<reference evidence="1 2" key="1">
    <citation type="submission" date="2016-09" db="EMBL/GenBank/DDBJ databases">
        <title>Extensive genetic diversity and differential bi-allelic expression allows diatom success in the polar Southern Ocean.</title>
        <authorList>
            <consortium name="DOE Joint Genome Institute"/>
            <person name="Mock T."/>
            <person name="Otillar R.P."/>
            <person name="Strauss J."/>
            <person name="Dupont C."/>
            <person name="Frickenhaus S."/>
            <person name="Maumus F."/>
            <person name="Mcmullan M."/>
            <person name="Sanges R."/>
            <person name="Schmutz J."/>
            <person name="Toseland A."/>
            <person name="Valas R."/>
            <person name="Veluchamy A."/>
            <person name="Ward B.J."/>
            <person name="Allen A."/>
            <person name="Barry K."/>
            <person name="Falciatore A."/>
            <person name="Ferrante M."/>
            <person name="Fortunato A.E."/>
            <person name="Gloeckner G."/>
            <person name="Gruber A."/>
            <person name="Hipkin R."/>
            <person name="Janech M."/>
            <person name="Kroth P."/>
            <person name="Leese F."/>
            <person name="Lindquist E."/>
            <person name="Lyon B.R."/>
            <person name="Martin J."/>
            <person name="Mayer C."/>
            <person name="Parker M."/>
            <person name="Quesneville H."/>
            <person name="Raymond J."/>
            <person name="Uhlig C."/>
            <person name="Valentin K.U."/>
            <person name="Worden A.Z."/>
            <person name="Armbrust E.V."/>
            <person name="Bowler C."/>
            <person name="Green B."/>
            <person name="Moulton V."/>
            <person name="Van Oosterhout C."/>
            <person name="Grigoriev I."/>
        </authorList>
    </citation>
    <scope>NUCLEOTIDE SEQUENCE [LARGE SCALE GENOMIC DNA]</scope>
    <source>
        <strain evidence="1 2">CCMP1102</strain>
    </source>
</reference>
<sequence>MSPAISTSTAFSSSLSSATAVVVVVALSSLLILTQLSNSVVLADGSFQSGPNSGAIYAGGLDYIGNSIYITGITYDYSSEVAKKSSCFVSKMDATKLQNHKEAISSRIGSGDVMEACHGISLLHDPLIPISGEYKPFVVAGTSDPGGVYGSVEEVPSGFLMALDPSSDTEDFKIEAGLSFDDAGGTNTVSYPVSILYEYNTRATQEEMMDVERRVGQIFIASLSSVDLNLSSDHEQVLQAAQKKGQPDQPNWMKFRKYGKSFEMTINRLTTQPDDDGIGIKIEEDWTKTYPIDIDPNTGEKPDVYLGGMIYKKIIDHPGTSDGTWLADLGLGGVGSIDEILIVAGSTRGMGIGYGDATGDDEDGFISIVSTVNGRLINEDGNTSNKRIGTDETDLILGICDDPTNPNAFYIVGTTAAKPSEGMGGRVARTVVVTDDESLHGYIQKIQLDTLEKIWGAQWGANHMGDRMENNSGDDNFGDGEFGEGSRPTLTAGMGCHVLKDGSVYVAGIVEDGAHIKMDERHRSTHKGDSIVAGKFDGESGQVQWITQFGSDDGHEQLAQYSSGIAVDENENLILYGDTTGSMYRSRSDSSDGSSDIFLTTLSKEDGSHHTIGMPDDGTIAFEDEKFAGLGSDYSGLSGEEKWKMYEDGDWEGGSNEGSFGERNRDDDHFFMGGHLGDGDGKGGDHDYGGYGPNGDGYGRGYNNGRFGIQSGPKLGSTFAGGMAYNADEDSVYLTGISYDDSNSQSNCILTKLPLAGGTTEEWSEATERTFGSSDVIESCSSIALHRYGEVVTVGNGNSGSSLTKDSSLNLGGGFAMAIDRNNLGQIDATPLVTRTPDDKIQYPISVVSDGDDLYVVSLTTTDSEYSREFKQLMSNGGDYGGFSPNFINMQVYGSSLDMTVTKITLKEQLIDGIPDGEITFTTAWSKEFPVSPDGDGSGIIPHVFLGGAIVKKNLGYLAIAGSTRGLGEGYGAAVGSDEDGFITLLDLQTGELSDEVDRNNIREGSAEDDIVLGICHDPADDGSFYVVGGTKGVIGTPGTTKDVPEGSLQAFIRKVDAYTLAEMWTIQWGAINKNGALQSSPTVAKAYDCAVSDDVVYVAGVVDNNAEIVKGDSPRMAQGGDDIWVGAVNVQG</sequence>
<gene>
    <name evidence="1" type="ORF">FRACYDRAFT_251165</name>
</gene>
<evidence type="ECO:0000313" key="1">
    <source>
        <dbReference type="EMBL" id="OEU07360.1"/>
    </source>
</evidence>